<dbReference type="AlphaFoldDB" id="A0AAV9UWF2"/>
<dbReference type="InterPro" id="IPR046670">
    <property type="entry name" value="DUF6540"/>
</dbReference>
<evidence type="ECO:0000313" key="2">
    <source>
        <dbReference type="Proteomes" id="UP001375240"/>
    </source>
</evidence>
<gene>
    <name evidence="1" type="ORF">TWF696_006472</name>
</gene>
<reference evidence="1 2" key="1">
    <citation type="submission" date="2019-10" db="EMBL/GenBank/DDBJ databases">
        <authorList>
            <person name="Palmer J.M."/>
        </authorList>
    </citation>
    <scope>NUCLEOTIDE SEQUENCE [LARGE SCALE GENOMIC DNA]</scope>
    <source>
        <strain evidence="1 2">TWF696</strain>
    </source>
</reference>
<dbReference type="Proteomes" id="UP001375240">
    <property type="component" value="Unassembled WGS sequence"/>
</dbReference>
<comment type="caution">
    <text evidence="1">The sequence shown here is derived from an EMBL/GenBank/DDBJ whole genome shotgun (WGS) entry which is preliminary data.</text>
</comment>
<proteinExistence type="predicted"/>
<dbReference type="Pfam" id="PF20174">
    <property type="entry name" value="DUF6540"/>
    <property type="match status" value="1"/>
</dbReference>
<dbReference type="EMBL" id="JAVHNQ010000004">
    <property type="protein sequence ID" value="KAK6350236.1"/>
    <property type="molecule type" value="Genomic_DNA"/>
</dbReference>
<keyword evidence="2" id="KW-1185">Reference proteome</keyword>
<name>A0AAV9UWF2_9PEZI</name>
<accession>A0AAV9UWF2</accession>
<evidence type="ECO:0000313" key="1">
    <source>
        <dbReference type="EMBL" id="KAK6350236.1"/>
    </source>
</evidence>
<organism evidence="1 2">
    <name type="scientific">Orbilia brochopaga</name>
    <dbReference type="NCBI Taxonomy" id="3140254"/>
    <lineage>
        <taxon>Eukaryota</taxon>
        <taxon>Fungi</taxon>
        <taxon>Dikarya</taxon>
        <taxon>Ascomycota</taxon>
        <taxon>Pezizomycotina</taxon>
        <taxon>Orbiliomycetes</taxon>
        <taxon>Orbiliales</taxon>
        <taxon>Orbiliaceae</taxon>
        <taxon>Orbilia</taxon>
    </lineage>
</organism>
<protein>
    <submittedName>
        <fullName evidence="1">Uncharacterized protein</fullName>
    </submittedName>
</protein>
<sequence length="136" mass="15389">MSWPVYLIVSLGGGQRDHHAIFVETEDQGPKTGQIYQVFGSMQSGMTFETRAETTPPEDSLNFIFLSKTLLGTIKHEDYPKVLEVCQRVEAPKKQFQGPKRLYPTEPLRACQEWTKEAIEALKDEKILEGCDVVGE</sequence>